<dbReference type="GO" id="GO:0030151">
    <property type="term" value="F:molybdenum ion binding"/>
    <property type="evidence" value="ECO:0007669"/>
    <property type="project" value="InterPro"/>
</dbReference>
<evidence type="ECO:0000313" key="10">
    <source>
        <dbReference type="EMBL" id="KAG2487321.1"/>
    </source>
</evidence>
<evidence type="ECO:0000256" key="3">
    <source>
        <dbReference type="ARBA" id="ARBA00022505"/>
    </source>
</evidence>
<dbReference type="Pfam" id="PF03404">
    <property type="entry name" value="Mo-co_dimer"/>
    <property type="match status" value="1"/>
</dbReference>
<dbReference type="PANTHER" id="PTHR19372:SF7">
    <property type="entry name" value="SULFITE OXIDASE, MITOCHONDRIAL"/>
    <property type="match status" value="1"/>
</dbReference>
<dbReference type="InterPro" id="IPR036400">
    <property type="entry name" value="Cyt_B5-like_heme/steroid_sf"/>
</dbReference>
<dbReference type="Gene3D" id="2.60.40.650">
    <property type="match status" value="1"/>
</dbReference>
<comment type="cofactor">
    <cofactor evidence="1">
        <name>Mo-molybdopterin</name>
        <dbReference type="ChEBI" id="CHEBI:71302"/>
    </cofactor>
</comment>
<dbReference type="PRINTS" id="PR00363">
    <property type="entry name" value="CYTOCHROMEB5"/>
</dbReference>
<proteinExistence type="predicted"/>
<keyword evidence="11" id="KW-1185">Reference proteome</keyword>
<dbReference type="OrthoDB" id="10051395at2759"/>
<feature type="domain" description="Cytochrome b5 heme-binding" evidence="9">
    <location>
        <begin position="122"/>
        <end position="201"/>
    </location>
</feature>
<dbReference type="PRINTS" id="PR00407">
    <property type="entry name" value="EUMOPTERIN"/>
</dbReference>
<evidence type="ECO:0000256" key="6">
    <source>
        <dbReference type="ARBA" id="ARBA00023002"/>
    </source>
</evidence>
<reference evidence="10" key="1">
    <citation type="journal article" date="2020" name="bioRxiv">
        <title>Comparative genomics of Chlamydomonas.</title>
        <authorList>
            <person name="Craig R.J."/>
            <person name="Hasan A.R."/>
            <person name="Ness R.W."/>
            <person name="Keightley P.D."/>
        </authorList>
    </citation>
    <scope>NUCLEOTIDE SEQUENCE</scope>
    <source>
        <strain evidence="10">CCAP 11/70</strain>
    </source>
</reference>
<dbReference type="Gene3D" id="3.10.120.10">
    <property type="entry name" value="Cytochrome b5-like heme/steroid binding domain"/>
    <property type="match status" value="1"/>
</dbReference>
<feature type="region of interest" description="Disordered" evidence="8">
    <location>
        <begin position="86"/>
        <end position="123"/>
    </location>
</feature>
<dbReference type="InterPro" id="IPR008335">
    <property type="entry name" value="Mopterin_OxRdtase_euk"/>
</dbReference>
<evidence type="ECO:0000256" key="5">
    <source>
        <dbReference type="ARBA" id="ARBA00022723"/>
    </source>
</evidence>
<evidence type="ECO:0000256" key="4">
    <source>
        <dbReference type="ARBA" id="ARBA00022617"/>
    </source>
</evidence>
<evidence type="ECO:0000256" key="8">
    <source>
        <dbReference type="SAM" id="MobiDB-lite"/>
    </source>
</evidence>
<dbReference type="InterPro" id="IPR018506">
    <property type="entry name" value="Cyt_B5_heme-BS"/>
</dbReference>
<dbReference type="PANTHER" id="PTHR19372">
    <property type="entry name" value="SULFITE REDUCTASE"/>
    <property type="match status" value="1"/>
</dbReference>
<dbReference type="SUPFAM" id="SSF56524">
    <property type="entry name" value="Oxidoreductase molybdopterin-binding domain"/>
    <property type="match status" value="2"/>
</dbReference>
<keyword evidence="3" id="KW-0500">Molybdenum</keyword>
<dbReference type="FunFam" id="3.10.120.10:FF:000007">
    <property type="entry name" value="Sulfite oxidase, mitochondrial"/>
    <property type="match status" value="1"/>
</dbReference>
<gene>
    <name evidence="10" type="ORF">HYH03_014038</name>
</gene>
<dbReference type="InterPro" id="IPR001199">
    <property type="entry name" value="Cyt_B5-like_heme/steroid-bd"/>
</dbReference>
<evidence type="ECO:0000256" key="2">
    <source>
        <dbReference type="ARBA" id="ARBA00011738"/>
    </source>
</evidence>
<sequence length="642" mass="68141">MVLLQSVSRAKRPGWLLPALSLALQQNAGGAQQLSGERGLSTATAMREQQSGKRVASLLGAGAALLASASLLWPDRAEAKKELGILPGSKPAQPAPSSAPVKPAAPEPAAKSAGLGKDDKGRPIYSSEEVAKHKTLKDRVWVTFKDGVYDITEFVEMHPGGASKILMAAGGSVEPFWALYQQHRKAEVLNILEPYRIGTLEGGAAAAAAAAAAAKDPYASDPARHPALIARSMRPYNGETPGSLLAAAPITPNDIFFTRNHLPVPHLDAEAFRLRVEGEGTRALEFSLEELKTRFRKHSVTATVQCTGNRRNEMSAVKPVKGLEWDQGAIGTAVWSGVRLRDVLRALGSRGLGSRVWRPPAPALTLCCSPVPRLPAAMRLLALRAAGLSEEDPLVKHIIFEGADKDATTGDVYGASIPVSKALAADGDVLLAYEMNGQPLSKDHGFPLRVIVPGVTGARSVKWLNRIVASQYESGSHWQQRDYKSFCPSVDWDSVEWGSAPAIQEPPVTSAITEPAPGTPLSAADGEITIRGYAWSGGGRGIVRVDVSTDGGRSWAPARLLPPPPGAPPPGSYSGAWAWTLWETTVPLPKPSADGSLPPAVELVCKAVDASYNSQPDGVAGIWNLRGVVNNAWHRVKLDLEP</sequence>
<protein>
    <recommendedName>
        <fullName evidence="9">Cytochrome b5 heme-binding domain-containing protein</fullName>
    </recommendedName>
</protein>
<keyword evidence="4" id="KW-0349">Heme</keyword>
<dbReference type="InterPro" id="IPR014756">
    <property type="entry name" value="Ig_E-set"/>
</dbReference>
<organism evidence="10 11">
    <name type="scientific">Edaphochlamys debaryana</name>
    <dbReference type="NCBI Taxonomy" id="47281"/>
    <lineage>
        <taxon>Eukaryota</taxon>
        <taxon>Viridiplantae</taxon>
        <taxon>Chlorophyta</taxon>
        <taxon>core chlorophytes</taxon>
        <taxon>Chlorophyceae</taxon>
        <taxon>CS clade</taxon>
        <taxon>Chlamydomonadales</taxon>
        <taxon>Chlamydomonadales incertae sedis</taxon>
        <taxon>Edaphochlamys</taxon>
    </lineage>
</organism>
<dbReference type="GO" id="GO:0020037">
    <property type="term" value="F:heme binding"/>
    <property type="evidence" value="ECO:0007669"/>
    <property type="project" value="InterPro"/>
</dbReference>
<name>A0A835XNV0_9CHLO</name>
<dbReference type="EMBL" id="JAEHOE010000098">
    <property type="protein sequence ID" value="KAG2487321.1"/>
    <property type="molecule type" value="Genomic_DNA"/>
</dbReference>
<comment type="caution">
    <text evidence="10">The sequence shown here is derived from an EMBL/GenBank/DDBJ whole genome shotgun (WGS) entry which is preliminary data.</text>
</comment>
<dbReference type="SUPFAM" id="SSF55856">
    <property type="entry name" value="Cytochrome b5-like heme/steroid binding domain"/>
    <property type="match status" value="1"/>
</dbReference>
<dbReference type="SUPFAM" id="SSF81296">
    <property type="entry name" value="E set domains"/>
    <property type="match status" value="1"/>
</dbReference>
<evidence type="ECO:0000259" key="9">
    <source>
        <dbReference type="PROSITE" id="PS50255"/>
    </source>
</evidence>
<keyword evidence="7" id="KW-0408">Iron</keyword>
<evidence type="ECO:0000256" key="1">
    <source>
        <dbReference type="ARBA" id="ARBA00001924"/>
    </source>
</evidence>
<dbReference type="PROSITE" id="PS00559">
    <property type="entry name" value="MOLYBDOPTERIN_EUK"/>
    <property type="match status" value="1"/>
</dbReference>
<dbReference type="PROSITE" id="PS00191">
    <property type="entry name" value="CYTOCHROME_B5_1"/>
    <property type="match status" value="1"/>
</dbReference>
<dbReference type="InterPro" id="IPR022407">
    <property type="entry name" value="OxRdtase_Mopterin_BS"/>
</dbReference>
<evidence type="ECO:0000256" key="7">
    <source>
        <dbReference type="ARBA" id="ARBA00023004"/>
    </source>
</evidence>
<dbReference type="PROSITE" id="PS50255">
    <property type="entry name" value="CYTOCHROME_B5_2"/>
    <property type="match status" value="1"/>
</dbReference>
<dbReference type="Proteomes" id="UP000612055">
    <property type="component" value="Unassembled WGS sequence"/>
</dbReference>
<dbReference type="Pfam" id="PF00173">
    <property type="entry name" value="Cyt-b5"/>
    <property type="match status" value="1"/>
</dbReference>
<dbReference type="SMART" id="SM01117">
    <property type="entry name" value="Cyt-b5"/>
    <property type="match status" value="1"/>
</dbReference>
<dbReference type="Pfam" id="PF00174">
    <property type="entry name" value="Oxidored_molyb"/>
    <property type="match status" value="1"/>
</dbReference>
<comment type="subunit">
    <text evidence="2">Homodimer.</text>
</comment>
<dbReference type="Gene3D" id="3.90.420.10">
    <property type="entry name" value="Oxidoreductase, molybdopterin-binding domain"/>
    <property type="match status" value="1"/>
</dbReference>
<dbReference type="GO" id="GO:0043546">
    <property type="term" value="F:molybdopterin cofactor binding"/>
    <property type="evidence" value="ECO:0007669"/>
    <property type="project" value="InterPro"/>
</dbReference>
<dbReference type="InterPro" id="IPR036374">
    <property type="entry name" value="OxRdtase_Mopterin-bd_sf"/>
</dbReference>
<dbReference type="CDD" id="cd02111">
    <property type="entry name" value="eukary_SO_Moco"/>
    <property type="match status" value="1"/>
</dbReference>
<dbReference type="InterPro" id="IPR005066">
    <property type="entry name" value="MoCF_OxRdtse_dimer"/>
</dbReference>
<dbReference type="GO" id="GO:0008482">
    <property type="term" value="F:sulfite oxidase activity"/>
    <property type="evidence" value="ECO:0007669"/>
    <property type="project" value="TreeGrafter"/>
</dbReference>
<evidence type="ECO:0000313" key="11">
    <source>
        <dbReference type="Proteomes" id="UP000612055"/>
    </source>
</evidence>
<keyword evidence="5" id="KW-0479">Metal-binding</keyword>
<dbReference type="AlphaFoldDB" id="A0A835XNV0"/>
<accession>A0A835XNV0</accession>
<dbReference type="GO" id="GO:0005739">
    <property type="term" value="C:mitochondrion"/>
    <property type="evidence" value="ECO:0007669"/>
    <property type="project" value="TreeGrafter"/>
</dbReference>
<dbReference type="GO" id="GO:0006790">
    <property type="term" value="P:sulfur compound metabolic process"/>
    <property type="evidence" value="ECO:0007669"/>
    <property type="project" value="TreeGrafter"/>
</dbReference>
<dbReference type="InterPro" id="IPR000572">
    <property type="entry name" value="OxRdtase_Mopterin-bd_dom"/>
</dbReference>
<feature type="compositionally biased region" description="Low complexity" evidence="8">
    <location>
        <begin position="87"/>
        <end position="113"/>
    </location>
</feature>
<keyword evidence="6" id="KW-0560">Oxidoreductase</keyword>